<evidence type="ECO:0000256" key="2">
    <source>
        <dbReference type="ARBA" id="ARBA00007069"/>
    </source>
</evidence>
<feature type="transmembrane region" description="Helical" evidence="8">
    <location>
        <begin position="220"/>
        <end position="242"/>
    </location>
</feature>
<proteinExistence type="inferred from homology"/>
<keyword evidence="7 8" id="KW-0472">Membrane</keyword>
<comment type="similarity">
    <text evidence="2">Belongs to the binding-protein-dependent transport system permease family. CysTW subfamily.</text>
</comment>
<dbReference type="Proteomes" id="UP000244729">
    <property type="component" value="Chromosome"/>
</dbReference>
<evidence type="ECO:0000256" key="4">
    <source>
        <dbReference type="ARBA" id="ARBA00022475"/>
    </source>
</evidence>
<sequence>MGRGGRLMTVVASAAPAEAESGFPAPPRRSSRPGIPAALGLAPFAAYVLLFLALPTLLAVASGFFDGDGTFTLANVMALGDPVIVATFANSAWLSVLTSVVGALIGALACYALVGLEQGRARSLVDAASGVLAQFGGVMLAFAFIATIGIQGLVTVWLRDTFGIDIFAEGAWIYGLPGLVLPYIYFQVPLMIITFMPAMGALKPQWAEANLTLGGTRAGFWLHIGIPVLAPSFFASLLLLFANAFSSYATAAALASQGSQIVPLQIRTALTSETMLGRENLAGALALGMILVMTVTMWLYSIVQRRAARWQR</sequence>
<comment type="subcellular location">
    <subcellularLocation>
        <location evidence="1">Cell membrane</location>
        <topology evidence="1">Multi-pass membrane protein</topology>
    </subcellularLocation>
</comment>
<feature type="transmembrane region" description="Helical" evidence="8">
    <location>
        <begin position="281"/>
        <end position="303"/>
    </location>
</feature>
<dbReference type="Gene3D" id="1.10.3720.10">
    <property type="entry name" value="MetI-like"/>
    <property type="match status" value="1"/>
</dbReference>
<keyword evidence="3" id="KW-0813">Transport</keyword>
<name>A0A2S0WTT9_9MICO</name>
<feature type="domain" description="ABC transmembrane type-1" evidence="9">
    <location>
        <begin position="88"/>
        <end position="300"/>
    </location>
</feature>
<dbReference type="PANTHER" id="PTHR42929">
    <property type="entry name" value="INNER MEMBRANE ABC TRANSPORTER PERMEASE PROTEIN YDCU-RELATED-RELATED"/>
    <property type="match status" value="1"/>
</dbReference>
<evidence type="ECO:0000313" key="10">
    <source>
        <dbReference type="EMBL" id="AWB94747.1"/>
    </source>
</evidence>
<feature type="transmembrane region" description="Helical" evidence="8">
    <location>
        <begin position="178"/>
        <end position="199"/>
    </location>
</feature>
<gene>
    <name evidence="10" type="ORF">DCE93_02980</name>
</gene>
<keyword evidence="11" id="KW-1185">Reference proteome</keyword>
<dbReference type="InterPro" id="IPR000515">
    <property type="entry name" value="MetI-like"/>
</dbReference>
<feature type="transmembrane region" description="Helical" evidence="8">
    <location>
        <begin position="35"/>
        <end position="58"/>
    </location>
</feature>
<evidence type="ECO:0000256" key="3">
    <source>
        <dbReference type="ARBA" id="ARBA00022448"/>
    </source>
</evidence>
<protein>
    <submittedName>
        <fullName evidence="10">ABC transporter permease</fullName>
    </submittedName>
</protein>
<accession>A0A2S0WTT9</accession>
<dbReference type="EMBL" id="CP028913">
    <property type="protein sequence ID" value="AWB94747.1"/>
    <property type="molecule type" value="Genomic_DNA"/>
</dbReference>
<evidence type="ECO:0000256" key="7">
    <source>
        <dbReference type="ARBA" id="ARBA00023136"/>
    </source>
</evidence>
<evidence type="ECO:0000256" key="5">
    <source>
        <dbReference type="ARBA" id="ARBA00022692"/>
    </source>
</evidence>
<keyword evidence="6 8" id="KW-1133">Transmembrane helix</keyword>
<evidence type="ECO:0000259" key="9">
    <source>
        <dbReference type="PROSITE" id="PS50928"/>
    </source>
</evidence>
<keyword evidence="5 8" id="KW-0812">Transmembrane</keyword>
<dbReference type="KEGG" id="agm:DCE93_02980"/>
<organism evidence="10 11">
    <name type="scientific">Agromyces badenianii</name>
    <dbReference type="NCBI Taxonomy" id="2080742"/>
    <lineage>
        <taxon>Bacteria</taxon>
        <taxon>Bacillati</taxon>
        <taxon>Actinomycetota</taxon>
        <taxon>Actinomycetes</taxon>
        <taxon>Micrococcales</taxon>
        <taxon>Microbacteriaceae</taxon>
        <taxon>Agromyces</taxon>
    </lineage>
</organism>
<feature type="transmembrane region" description="Helical" evidence="8">
    <location>
        <begin position="95"/>
        <end position="114"/>
    </location>
</feature>
<dbReference type="GO" id="GO:0055085">
    <property type="term" value="P:transmembrane transport"/>
    <property type="evidence" value="ECO:0007669"/>
    <property type="project" value="InterPro"/>
</dbReference>
<dbReference type="SUPFAM" id="SSF161098">
    <property type="entry name" value="MetI-like"/>
    <property type="match status" value="1"/>
</dbReference>
<evidence type="ECO:0000256" key="8">
    <source>
        <dbReference type="SAM" id="Phobius"/>
    </source>
</evidence>
<evidence type="ECO:0000256" key="6">
    <source>
        <dbReference type="ARBA" id="ARBA00022989"/>
    </source>
</evidence>
<dbReference type="InterPro" id="IPR035906">
    <property type="entry name" value="MetI-like_sf"/>
</dbReference>
<evidence type="ECO:0000256" key="1">
    <source>
        <dbReference type="ARBA" id="ARBA00004651"/>
    </source>
</evidence>
<dbReference type="OrthoDB" id="8404154at2"/>
<keyword evidence="4" id="KW-1003">Cell membrane</keyword>
<reference evidence="10 11" key="1">
    <citation type="submission" date="2018-04" db="EMBL/GenBank/DDBJ databases">
        <authorList>
            <person name="Li J."/>
        </authorList>
    </citation>
    <scope>NUCLEOTIDE SEQUENCE [LARGE SCALE GENOMIC DNA]</scope>
    <source>
        <strain evidence="11">30A</strain>
    </source>
</reference>
<dbReference type="PANTHER" id="PTHR42929:SF1">
    <property type="entry name" value="INNER MEMBRANE ABC TRANSPORTER PERMEASE PROTEIN YDCU-RELATED"/>
    <property type="match status" value="1"/>
</dbReference>
<dbReference type="GO" id="GO:0005886">
    <property type="term" value="C:plasma membrane"/>
    <property type="evidence" value="ECO:0007669"/>
    <property type="project" value="UniProtKB-SubCell"/>
</dbReference>
<dbReference type="PROSITE" id="PS50928">
    <property type="entry name" value="ABC_TM1"/>
    <property type="match status" value="1"/>
</dbReference>
<dbReference type="AlphaFoldDB" id="A0A2S0WTT9"/>
<feature type="transmembrane region" description="Helical" evidence="8">
    <location>
        <begin position="135"/>
        <end position="158"/>
    </location>
</feature>
<evidence type="ECO:0000313" key="11">
    <source>
        <dbReference type="Proteomes" id="UP000244729"/>
    </source>
</evidence>